<name>A0A2T0WEJ8_9RHOB</name>
<evidence type="ECO:0000256" key="9">
    <source>
        <dbReference type="RuleBase" id="RU369079"/>
    </source>
</evidence>
<keyword evidence="12" id="KW-1185">Reference proteome</keyword>
<keyword evidence="5 9" id="KW-0812">Transmembrane</keyword>
<evidence type="ECO:0000256" key="2">
    <source>
        <dbReference type="ARBA" id="ARBA00022448"/>
    </source>
</evidence>
<evidence type="ECO:0000259" key="10">
    <source>
        <dbReference type="Pfam" id="PF04290"/>
    </source>
</evidence>
<feature type="domain" description="Tripartite ATP-independent periplasmic transporters DctQ component" evidence="10">
    <location>
        <begin position="22"/>
        <end position="150"/>
    </location>
</feature>
<evidence type="ECO:0000256" key="6">
    <source>
        <dbReference type="ARBA" id="ARBA00022989"/>
    </source>
</evidence>
<evidence type="ECO:0000256" key="4">
    <source>
        <dbReference type="ARBA" id="ARBA00022519"/>
    </source>
</evidence>
<dbReference type="AlphaFoldDB" id="A0A2T0WEJ8"/>
<keyword evidence="3" id="KW-1003">Cell membrane</keyword>
<accession>A0A2T0WEJ8</accession>
<dbReference type="OrthoDB" id="4964541at2"/>
<feature type="transmembrane region" description="Helical" evidence="9">
    <location>
        <begin position="12"/>
        <end position="34"/>
    </location>
</feature>
<comment type="subcellular location">
    <subcellularLocation>
        <location evidence="1 9">Cell inner membrane</location>
        <topology evidence="1 9">Multi-pass membrane protein</topology>
    </subcellularLocation>
</comment>
<evidence type="ECO:0000313" key="11">
    <source>
        <dbReference type="EMBL" id="PRY85086.1"/>
    </source>
</evidence>
<protein>
    <recommendedName>
        <fullName evidence="9">TRAP transporter small permease protein</fullName>
    </recommendedName>
</protein>
<dbReference type="PANTHER" id="PTHR35011:SF2">
    <property type="entry name" value="2,3-DIKETO-L-GULONATE TRAP TRANSPORTER SMALL PERMEASE PROTEIN YIAM"/>
    <property type="match status" value="1"/>
</dbReference>
<keyword evidence="4 9" id="KW-0997">Cell inner membrane</keyword>
<dbReference type="GO" id="GO:0015740">
    <property type="term" value="P:C4-dicarboxylate transport"/>
    <property type="evidence" value="ECO:0007669"/>
    <property type="project" value="TreeGrafter"/>
</dbReference>
<keyword evidence="2 9" id="KW-0813">Transport</keyword>
<dbReference type="GO" id="GO:0005886">
    <property type="term" value="C:plasma membrane"/>
    <property type="evidence" value="ECO:0007669"/>
    <property type="project" value="UniProtKB-SubCell"/>
</dbReference>
<keyword evidence="7 9" id="KW-0472">Membrane</keyword>
<feature type="transmembrane region" description="Helical" evidence="9">
    <location>
        <begin position="126"/>
        <end position="148"/>
    </location>
</feature>
<dbReference type="RefSeq" id="WP_106267926.1">
    <property type="nucleotide sequence ID" value="NZ_PVTQ01000018.1"/>
</dbReference>
<dbReference type="InterPro" id="IPR055348">
    <property type="entry name" value="DctQ"/>
</dbReference>
<dbReference type="EMBL" id="PVTQ01000018">
    <property type="protein sequence ID" value="PRY85086.1"/>
    <property type="molecule type" value="Genomic_DNA"/>
</dbReference>
<reference evidence="11 12" key="1">
    <citation type="submission" date="2018-03" db="EMBL/GenBank/DDBJ databases">
        <title>Genomic Encyclopedia of Archaeal and Bacterial Type Strains, Phase II (KMG-II): from individual species to whole genera.</title>
        <authorList>
            <person name="Goeker M."/>
        </authorList>
    </citation>
    <scope>NUCLEOTIDE SEQUENCE [LARGE SCALE GENOMIC DNA]</scope>
    <source>
        <strain evidence="11 12">DSM 100212</strain>
    </source>
</reference>
<proteinExistence type="inferred from homology"/>
<evidence type="ECO:0000313" key="12">
    <source>
        <dbReference type="Proteomes" id="UP000238392"/>
    </source>
</evidence>
<comment type="similarity">
    <text evidence="8 9">Belongs to the TRAP transporter small permease family.</text>
</comment>
<dbReference type="Proteomes" id="UP000238392">
    <property type="component" value="Unassembled WGS sequence"/>
</dbReference>
<evidence type="ECO:0000256" key="8">
    <source>
        <dbReference type="ARBA" id="ARBA00038436"/>
    </source>
</evidence>
<feature type="transmembrane region" description="Helical" evidence="9">
    <location>
        <begin position="46"/>
        <end position="63"/>
    </location>
</feature>
<dbReference type="PANTHER" id="PTHR35011">
    <property type="entry name" value="2,3-DIKETO-L-GULONATE TRAP TRANSPORTER SMALL PERMEASE PROTEIN YIAM"/>
    <property type="match status" value="1"/>
</dbReference>
<evidence type="ECO:0000256" key="3">
    <source>
        <dbReference type="ARBA" id="ARBA00022475"/>
    </source>
</evidence>
<organism evidence="11 12">
    <name type="scientific">Donghicola tyrosinivorans</name>
    <dbReference type="NCBI Taxonomy" id="1652492"/>
    <lineage>
        <taxon>Bacteria</taxon>
        <taxon>Pseudomonadati</taxon>
        <taxon>Pseudomonadota</taxon>
        <taxon>Alphaproteobacteria</taxon>
        <taxon>Rhodobacterales</taxon>
        <taxon>Roseobacteraceae</taxon>
        <taxon>Donghicola</taxon>
    </lineage>
</organism>
<dbReference type="GO" id="GO:0022857">
    <property type="term" value="F:transmembrane transporter activity"/>
    <property type="evidence" value="ECO:0007669"/>
    <property type="project" value="UniProtKB-UniRule"/>
</dbReference>
<dbReference type="InterPro" id="IPR007387">
    <property type="entry name" value="TRAP_DctQ"/>
</dbReference>
<feature type="transmembrane region" description="Helical" evidence="9">
    <location>
        <begin position="84"/>
        <end position="106"/>
    </location>
</feature>
<evidence type="ECO:0000256" key="1">
    <source>
        <dbReference type="ARBA" id="ARBA00004429"/>
    </source>
</evidence>
<gene>
    <name evidence="11" type="ORF">CLV74_11857</name>
</gene>
<evidence type="ECO:0000256" key="5">
    <source>
        <dbReference type="ARBA" id="ARBA00022692"/>
    </source>
</evidence>
<comment type="caution">
    <text evidence="11">The sequence shown here is derived from an EMBL/GenBank/DDBJ whole genome shotgun (WGS) entry which is preliminary data.</text>
</comment>
<dbReference type="Pfam" id="PF04290">
    <property type="entry name" value="DctQ"/>
    <property type="match status" value="1"/>
</dbReference>
<evidence type="ECO:0000256" key="7">
    <source>
        <dbReference type="ARBA" id="ARBA00023136"/>
    </source>
</evidence>
<comment type="function">
    <text evidence="9">Part of the tripartite ATP-independent periplasmic (TRAP) transport system.</text>
</comment>
<keyword evidence="6 9" id="KW-1133">Transmembrane helix</keyword>
<comment type="subunit">
    <text evidence="9">The complex comprises the extracytoplasmic solute receptor protein and the two transmembrane proteins.</text>
</comment>
<sequence length="172" mass="18747">MSVSRLCTRLIEALIVFLLVFMVVIVFANVVLRYGFNSGIHLSDELSRYAFVWLTFLGAIVTFRENAHVNIETLVSRFGRRGRLVCMGLTQGVVMICAAAMVMGTLRLHPLNATMKATVSGIPMSWVSDVLGVCGAGIFLIAAVRLVAILTGRISQSELDAFAGQNLSEDHQ</sequence>